<organism evidence="1 2">
    <name type="scientific">Paracoccus liaowanqingii</name>
    <dbReference type="NCBI Taxonomy" id="2560053"/>
    <lineage>
        <taxon>Bacteria</taxon>
        <taxon>Pseudomonadati</taxon>
        <taxon>Pseudomonadota</taxon>
        <taxon>Alphaproteobacteria</taxon>
        <taxon>Rhodobacterales</taxon>
        <taxon>Paracoccaceae</taxon>
        <taxon>Paracoccus</taxon>
    </lineage>
</organism>
<dbReference type="Proteomes" id="UP000296374">
    <property type="component" value="Chromosome"/>
</dbReference>
<dbReference type="RefSeq" id="WP_139615467.1">
    <property type="nucleotide sequence ID" value="NZ_CP038439.1"/>
</dbReference>
<evidence type="ECO:0000313" key="1">
    <source>
        <dbReference type="EMBL" id="QBX34592.2"/>
    </source>
</evidence>
<sequence length="113" mass="11032">MATIVKTSVGGPGARAVTEVTLTATNDMAYEAGTGQVLILRNPTAGSISCVLDGADGTTMNFPGAPAISVAAGYSTPVPAGAVRAIPLDTVSAYLQGAINITGTGLVAVLLGV</sequence>
<protein>
    <submittedName>
        <fullName evidence="1">Uncharacterized protein</fullName>
    </submittedName>
</protein>
<name>A0A4V1BJ03_9RHOB</name>
<gene>
    <name evidence="1" type="ORF">E4191_07615</name>
</gene>
<evidence type="ECO:0000313" key="2">
    <source>
        <dbReference type="Proteomes" id="UP000296374"/>
    </source>
</evidence>
<accession>A0A4V1BJ03</accession>
<proteinExistence type="predicted"/>
<dbReference type="KEGG" id="plia:E4191_07615"/>
<dbReference type="AlphaFoldDB" id="A0A4V1BJ03"/>
<reference evidence="2" key="1">
    <citation type="submission" date="2019-03" db="EMBL/GenBank/DDBJ databases">
        <authorList>
            <person name="Li J."/>
        </authorList>
    </citation>
    <scope>NUCLEOTIDE SEQUENCE [LARGE SCALE GENOMIC DNA]</scope>
    <source>
        <strain evidence="2">2251</strain>
    </source>
</reference>
<dbReference type="EMBL" id="CP038439">
    <property type="protein sequence ID" value="QBX34592.2"/>
    <property type="molecule type" value="Genomic_DNA"/>
</dbReference>